<evidence type="ECO:0000259" key="10">
    <source>
        <dbReference type="Pfam" id="PF12704"/>
    </source>
</evidence>
<sequence length="437" mass="47378">MAEMSESSLTTAESAAPPRARLRLFAPFEWVVALRYVRARRANGFVSVIAGFSFLGITLGVATLIVVMSVMNGFHKELMDKIVGIDGHAFVQAVERPLTDWAQVTDQMQRLPGAKLVIPMVEGAAGISSPYGQSGALVRGMREQDLLRLPGMTGNVKDGTLEGFDAAGGVALGQRLAETLGIRVGDSVSLLIAKGASTPFGVAPRIKAYPVVAIFQIGMSEYDRVFVYMPLAESQLFFNRENEATVIEAFIDDPQAVDKFRADVETKIDRPLILTDWRQRNKTFFDTLQVESNVMFIILTLIVLVAALNIVSGLTMLVKDKSSDIAILRTMGATRGSVLRIFLIIGASIGVAGDIAGFLLGLTLATNLDGIRLALNKLMHANLFPAELYFLSRLPSIVDPREVTLVVTMTLALAILASIYPAWKAASLDPIDALRHE</sequence>
<evidence type="ECO:0000256" key="3">
    <source>
        <dbReference type="ARBA" id="ARBA00022448"/>
    </source>
</evidence>
<evidence type="ECO:0000256" key="8">
    <source>
        <dbReference type="SAM" id="Phobius"/>
    </source>
</evidence>
<dbReference type="Pfam" id="PF02687">
    <property type="entry name" value="FtsX"/>
    <property type="match status" value="1"/>
</dbReference>
<comment type="similarity">
    <text evidence="2">Belongs to the ABC-4 integral membrane protein family. LolC/E subfamily.</text>
</comment>
<evidence type="ECO:0000259" key="9">
    <source>
        <dbReference type="Pfam" id="PF02687"/>
    </source>
</evidence>
<evidence type="ECO:0000256" key="4">
    <source>
        <dbReference type="ARBA" id="ARBA00022475"/>
    </source>
</evidence>
<dbReference type="InterPro" id="IPR025857">
    <property type="entry name" value="MacB_PCD"/>
</dbReference>
<keyword evidence="6 8" id="KW-1133">Transmembrane helix</keyword>
<keyword evidence="4" id="KW-1003">Cell membrane</keyword>
<keyword evidence="7 8" id="KW-0472">Membrane</keyword>
<feature type="domain" description="ABC3 transporter permease C-terminal" evidence="9">
    <location>
        <begin position="296"/>
        <end position="430"/>
    </location>
</feature>
<keyword evidence="12" id="KW-1185">Reference proteome</keyword>
<feature type="transmembrane region" description="Helical" evidence="8">
    <location>
        <begin position="45"/>
        <end position="71"/>
    </location>
</feature>
<dbReference type="GO" id="GO:0044874">
    <property type="term" value="P:lipoprotein localization to outer membrane"/>
    <property type="evidence" value="ECO:0007669"/>
    <property type="project" value="TreeGrafter"/>
</dbReference>
<gene>
    <name evidence="11" type="ORF">CQW49_20855</name>
</gene>
<comment type="subcellular location">
    <subcellularLocation>
        <location evidence="1">Cell membrane</location>
        <topology evidence="1">Multi-pass membrane protein</topology>
    </subcellularLocation>
</comment>
<dbReference type="GO" id="GO:0098797">
    <property type="term" value="C:plasma membrane protein complex"/>
    <property type="evidence" value="ECO:0007669"/>
    <property type="project" value="TreeGrafter"/>
</dbReference>
<evidence type="ECO:0000256" key="1">
    <source>
        <dbReference type="ARBA" id="ARBA00004651"/>
    </source>
</evidence>
<evidence type="ECO:0000313" key="11">
    <source>
        <dbReference type="EMBL" id="ATQ70062.1"/>
    </source>
</evidence>
<dbReference type="PANTHER" id="PTHR30489:SF0">
    <property type="entry name" value="LIPOPROTEIN-RELEASING SYSTEM TRANSMEMBRANE PROTEIN LOLE"/>
    <property type="match status" value="1"/>
</dbReference>
<keyword evidence="5 8" id="KW-0812">Transmembrane</keyword>
<reference evidence="12" key="1">
    <citation type="submission" date="2017-10" db="EMBL/GenBank/DDBJ databases">
        <title>Completed PacBio SMRT sequence of Methylosinus trichosporium OB3b reveals presence of a third large plasmid.</title>
        <authorList>
            <person name="Charles T.C."/>
            <person name="Lynch M.D.J."/>
            <person name="Heil J.R."/>
            <person name="Cheng J."/>
        </authorList>
    </citation>
    <scope>NUCLEOTIDE SEQUENCE [LARGE SCALE GENOMIC DNA]</scope>
    <source>
        <strain evidence="12">OB3b</strain>
    </source>
</reference>
<dbReference type="InterPro" id="IPR003838">
    <property type="entry name" value="ABC3_permease_C"/>
</dbReference>
<dbReference type="Pfam" id="PF12704">
    <property type="entry name" value="MacB_PCD"/>
    <property type="match status" value="1"/>
</dbReference>
<keyword evidence="11" id="KW-0449">Lipoprotein</keyword>
<dbReference type="InterPro" id="IPR011925">
    <property type="entry name" value="LolCE_TM"/>
</dbReference>
<evidence type="ECO:0000256" key="6">
    <source>
        <dbReference type="ARBA" id="ARBA00022989"/>
    </source>
</evidence>
<feature type="transmembrane region" description="Helical" evidence="8">
    <location>
        <begin position="294"/>
        <end position="318"/>
    </location>
</feature>
<dbReference type="InterPro" id="IPR051447">
    <property type="entry name" value="Lipoprotein-release_system"/>
</dbReference>
<evidence type="ECO:0000256" key="2">
    <source>
        <dbReference type="ARBA" id="ARBA00005236"/>
    </source>
</evidence>
<dbReference type="EMBL" id="CP023737">
    <property type="protein sequence ID" value="ATQ70062.1"/>
    <property type="molecule type" value="Genomic_DNA"/>
</dbReference>
<feature type="domain" description="MacB-like periplasmic core" evidence="10">
    <location>
        <begin position="53"/>
        <end position="266"/>
    </location>
</feature>
<name>A0A2D2D515_METT3</name>
<evidence type="ECO:0000256" key="7">
    <source>
        <dbReference type="ARBA" id="ARBA00023136"/>
    </source>
</evidence>
<dbReference type="PANTHER" id="PTHR30489">
    <property type="entry name" value="LIPOPROTEIN-RELEASING SYSTEM TRANSMEMBRANE PROTEIN LOLE"/>
    <property type="match status" value="1"/>
</dbReference>
<feature type="transmembrane region" description="Helical" evidence="8">
    <location>
        <begin position="403"/>
        <end position="423"/>
    </location>
</feature>
<protein>
    <submittedName>
        <fullName evidence="11">Lipoprotein-releasing system transmembrane subunit LolC</fullName>
    </submittedName>
</protein>
<evidence type="ECO:0000256" key="5">
    <source>
        <dbReference type="ARBA" id="ARBA00022692"/>
    </source>
</evidence>
<evidence type="ECO:0000313" key="12">
    <source>
        <dbReference type="Proteomes" id="UP000230709"/>
    </source>
</evidence>
<dbReference type="KEGG" id="mtw:CQW49_20855"/>
<dbReference type="GO" id="GO:0042953">
    <property type="term" value="P:lipoprotein transport"/>
    <property type="evidence" value="ECO:0007669"/>
    <property type="project" value="InterPro"/>
</dbReference>
<dbReference type="AlphaFoldDB" id="A0A2D2D515"/>
<feature type="transmembrane region" description="Helical" evidence="8">
    <location>
        <begin position="339"/>
        <end position="365"/>
    </location>
</feature>
<accession>A0A2D2D515</accession>
<proteinExistence type="inferred from homology"/>
<organism evidence="11 12">
    <name type="scientific">Methylosinus trichosporium (strain ATCC 35070 / NCIMB 11131 / UNIQEM 75 / OB3b)</name>
    <dbReference type="NCBI Taxonomy" id="595536"/>
    <lineage>
        <taxon>Bacteria</taxon>
        <taxon>Pseudomonadati</taxon>
        <taxon>Pseudomonadota</taxon>
        <taxon>Alphaproteobacteria</taxon>
        <taxon>Hyphomicrobiales</taxon>
        <taxon>Methylocystaceae</taxon>
        <taxon>Methylosinus</taxon>
    </lineage>
</organism>
<dbReference type="NCBIfam" id="TIGR02212">
    <property type="entry name" value="lolCE"/>
    <property type="match status" value="1"/>
</dbReference>
<dbReference type="STRING" id="595536.GCA_000178815_01027"/>
<dbReference type="Proteomes" id="UP000230709">
    <property type="component" value="Chromosome"/>
</dbReference>
<keyword evidence="3" id="KW-0813">Transport</keyword>